<dbReference type="PANTHER" id="PTHR34146:SF3">
    <property type="entry name" value="POLYNUCLEOTIDYL TRANSFERASE, RIBONUCLEASE H-LIKE SUPERFAMILY PROTEIN"/>
    <property type="match status" value="1"/>
</dbReference>
<protein>
    <recommendedName>
        <fullName evidence="1">RNase H type-1 domain-containing protein</fullName>
    </recommendedName>
</protein>
<dbReference type="Gene3D" id="3.30.420.10">
    <property type="entry name" value="Ribonuclease H-like superfamily/Ribonuclease H"/>
    <property type="match status" value="1"/>
</dbReference>
<dbReference type="CDD" id="cd06222">
    <property type="entry name" value="RNase_H_like"/>
    <property type="match status" value="1"/>
</dbReference>
<keyword evidence="3" id="KW-1185">Reference proteome</keyword>
<dbReference type="PANTHER" id="PTHR34146">
    <property type="entry name" value="POLYNUCLEOTIDYL TRANSFERASE, RIBONUCLEASE H-LIKE SUPERFAMILY PROTEIN-RELATED"/>
    <property type="match status" value="1"/>
</dbReference>
<sequence>MHWAVGDGAQIRVWQDNWLLGGLQNTPTGPGRFVHPNLRVKDLFITGTSSWNLPLLQQLFQNEDVQRIMRLRPSVTGNQDLLYWKLSKTGSYTVKSGYHFTQNLVMGLARDTQSILALFLGWRIWKMRNRLLFENCRDHIVQVIKVAIMDMHLWREALLHNEPAMPSPSSPQPQLITDILPQETCFYCVADASWKSPTENAGIGWSLHSRQGTPIIQGSSAIAPTYSVLEAEAMATLLAVQQLHRLSYKNVMILGDNSQLFKSLEGYNQKNNRGMVCNEASMLVQDILKLSKLDNFTFKRVPRMFVQQVDQLAKRARLEDKQYVISWLNN</sequence>
<evidence type="ECO:0000313" key="3">
    <source>
        <dbReference type="Proteomes" id="UP000823674"/>
    </source>
</evidence>
<feature type="domain" description="RNase H type-1" evidence="1">
    <location>
        <begin position="191"/>
        <end position="316"/>
    </location>
</feature>
<gene>
    <name evidence="2" type="primary">A09p031340.1_BraROA</name>
    <name evidence="2" type="ORF">IGI04_035774</name>
</gene>
<dbReference type="InterPro" id="IPR044730">
    <property type="entry name" value="RNase_H-like_dom_plant"/>
</dbReference>
<proteinExistence type="predicted"/>
<reference evidence="2 3" key="1">
    <citation type="submission" date="2021-03" db="EMBL/GenBank/DDBJ databases">
        <authorList>
            <person name="King G.J."/>
            <person name="Bancroft I."/>
            <person name="Baten A."/>
            <person name="Bloomfield J."/>
            <person name="Borpatragohain P."/>
            <person name="He Z."/>
            <person name="Irish N."/>
            <person name="Irwin J."/>
            <person name="Liu K."/>
            <person name="Mauleon R.P."/>
            <person name="Moore J."/>
            <person name="Morris R."/>
            <person name="Ostergaard L."/>
            <person name="Wang B."/>
            <person name="Wells R."/>
        </authorList>
    </citation>
    <scope>NUCLEOTIDE SEQUENCE [LARGE SCALE GENOMIC DNA]</scope>
    <source>
        <strain evidence="2">R-o-18</strain>
        <tissue evidence="2">Leaf</tissue>
    </source>
</reference>
<comment type="caution">
    <text evidence="2">The sequence shown here is derived from an EMBL/GenBank/DDBJ whole genome shotgun (WGS) entry which is preliminary data.</text>
</comment>
<dbReference type="SUPFAM" id="SSF53098">
    <property type="entry name" value="Ribonuclease H-like"/>
    <property type="match status" value="1"/>
</dbReference>
<dbReference type="InterPro" id="IPR002156">
    <property type="entry name" value="RNaseH_domain"/>
</dbReference>
<evidence type="ECO:0000259" key="1">
    <source>
        <dbReference type="Pfam" id="PF13456"/>
    </source>
</evidence>
<dbReference type="Pfam" id="PF13456">
    <property type="entry name" value="RVT_3"/>
    <property type="match status" value="1"/>
</dbReference>
<dbReference type="InterPro" id="IPR036397">
    <property type="entry name" value="RNaseH_sf"/>
</dbReference>
<evidence type="ECO:0000313" key="2">
    <source>
        <dbReference type="EMBL" id="KAG5384304.1"/>
    </source>
</evidence>
<name>A0ABQ7LCH7_BRACM</name>
<organism evidence="2 3">
    <name type="scientific">Brassica rapa subsp. trilocularis</name>
    <dbReference type="NCBI Taxonomy" id="1813537"/>
    <lineage>
        <taxon>Eukaryota</taxon>
        <taxon>Viridiplantae</taxon>
        <taxon>Streptophyta</taxon>
        <taxon>Embryophyta</taxon>
        <taxon>Tracheophyta</taxon>
        <taxon>Spermatophyta</taxon>
        <taxon>Magnoliopsida</taxon>
        <taxon>eudicotyledons</taxon>
        <taxon>Gunneridae</taxon>
        <taxon>Pentapetalae</taxon>
        <taxon>rosids</taxon>
        <taxon>malvids</taxon>
        <taxon>Brassicales</taxon>
        <taxon>Brassicaceae</taxon>
        <taxon>Brassiceae</taxon>
        <taxon>Brassica</taxon>
    </lineage>
</organism>
<dbReference type="Proteomes" id="UP000823674">
    <property type="component" value="Chromosome A09"/>
</dbReference>
<dbReference type="InterPro" id="IPR012337">
    <property type="entry name" value="RNaseH-like_sf"/>
</dbReference>
<dbReference type="EMBL" id="JADBGQ010000008">
    <property type="protein sequence ID" value="KAG5384304.1"/>
    <property type="molecule type" value="Genomic_DNA"/>
</dbReference>
<accession>A0ABQ7LCH7</accession>